<evidence type="ECO:0000256" key="5">
    <source>
        <dbReference type="ARBA" id="ARBA00022776"/>
    </source>
</evidence>
<evidence type="ECO:0000313" key="11">
    <source>
        <dbReference type="Proteomes" id="UP000717515"/>
    </source>
</evidence>
<dbReference type="PANTHER" id="PTHR19918:SF8">
    <property type="entry name" value="FI02843P"/>
    <property type="match status" value="1"/>
</dbReference>
<protein>
    <recommendedName>
        <fullName evidence="9">CDC20/Fizzy WD40 domain-containing protein</fullName>
    </recommendedName>
</protein>
<keyword evidence="3" id="KW-0132">Cell division</keyword>
<dbReference type="CDD" id="cd00200">
    <property type="entry name" value="WD40"/>
    <property type="match status" value="1"/>
</dbReference>
<dbReference type="GO" id="GO:1990757">
    <property type="term" value="F:ubiquitin ligase activator activity"/>
    <property type="evidence" value="ECO:0007669"/>
    <property type="project" value="TreeGrafter"/>
</dbReference>
<dbReference type="InterPro" id="IPR033010">
    <property type="entry name" value="Cdc20/Fizzy"/>
</dbReference>
<dbReference type="FunFam" id="2.130.10.10:FF:000098">
    <property type="entry name" value="WD repeat-containing protein slp1"/>
    <property type="match status" value="1"/>
</dbReference>
<evidence type="ECO:0000256" key="7">
    <source>
        <dbReference type="PROSITE-ProRule" id="PRU00221"/>
    </source>
</evidence>
<dbReference type="GO" id="GO:0031145">
    <property type="term" value="P:anaphase-promoting complex-dependent catabolic process"/>
    <property type="evidence" value="ECO:0007669"/>
    <property type="project" value="TreeGrafter"/>
</dbReference>
<feature type="compositionally biased region" description="Polar residues" evidence="8">
    <location>
        <begin position="127"/>
        <end position="152"/>
    </location>
</feature>
<keyword evidence="2 7" id="KW-0853">WD repeat</keyword>
<evidence type="ECO:0000259" key="9">
    <source>
        <dbReference type="Pfam" id="PF24807"/>
    </source>
</evidence>
<organism evidence="10 11">
    <name type="scientific">Mortierella alpina</name>
    <name type="common">Oleaginous fungus</name>
    <name type="synonym">Mortierella renispora</name>
    <dbReference type="NCBI Taxonomy" id="64518"/>
    <lineage>
        <taxon>Eukaryota</taxon>
        <taxon>Fungi</taxon>
        <taxon>Fungi incertae sedis</taxon>
        <taxon>Mucoromycota</taxon>
        <taxon>Mortierellomycotina</taxon>
        <taxon>Mortierellomycetes</taxon>
        <taxon>Mortierellales</taxon>
        <taxon>Mortierellaceae</taxon>
        <taxon>Mortierella</taxon>
    </lineage>
</organism>
<evidence type="ECO:0000313" key="10">
    <source>
        <dbReference type="EMBL" id="KAG9325160.1"/>
    </source>
</evidence>
<comment type="similarity">
    <text evidence="1">Belongs to the WD repeat CDC20/Fizzy family.</text>
</comment>
<feature type="compositionally biased region" description="Low complexity" evidence="8">
    <location>
        <begin position="153"/>
        <end position="167"/>
    </location>
</feature>
<evidence type="ECO:0000256" key="3">
    <source>
        <dbReference type="ARBA" id="ARBA00022618"/>
    </source>
</evidence>
<dbReference type="PROSITE" id="PS00678">
    <property type="entry name" value="WD_REPEATS_1"/>
    <property type="match status" value="1"/>
</dbReference>
<dbReference type="PANTHER" id="PTHR19918">
    <property type="entry name" value="CELL DIVISION CYCLE 20 CDC20 FIZZY -RELATED"/>
    <property type="match status" value="1"/>
</dbReference>
<proteinExistence type="inferred from homology"/>
<name>A0A9P8A7L3_MORAP</name>
<dbReference type="GO" id="GO:0005680">
    <property type="term" value="C:anaphase-promoting complex"/>
    <property type="evidence" value="ECO:0007669"/>
    <property type="project" value="TreeGrafter"/>
</dbReference>
<feature type="region of interest" description="Disordered" evidence="8">
    <location>
        <begin position="1"/>
        <end position="67"/>
    </location>
</feature>
<dbReference type="GO" id="GO:0010997">
    <property type="term" value="F:anaphase-promoting complex binding"/>
    <property type="evidence" value="ECO:0007669"/>
    <property type="project" value="InterPro"/>
</dbReference>
<feature type="compositionally biased region" description="Basic and acidic residues" evidence="8">
    <location>
        <begin position="1"/>
        <end position="10"/>
    </location>
</feature>
<feature type="compositionally biased region" description="Low complexity" evidence="8">
    <location>
        <begin position="701"/>
        <end position="711"/>
    </location>
</feature>
<dbReference type="InterPro" id="IPR056150">
    <property type="entry name" value="WD40_CDC20-Fz"/>
</dbReference>
<gene>
    <name evidence="10" type="ORF">KVV02_003577</name>
</gene>
<dbReference type="SUPFAM" id="SSF50998">
    <property type="entry name" value="Quinoprotein alcohol dehydrogenase-like"/>
    <property type="match status" value="1"/>
</dbReference>
<keyword evidence="4" id="KW-0677">Repeat</keyword>
<dbReference type="GO" id="GO:1905786">
    <property type="term" value="P:positive regulation of anaphase-promoting complex-dependent catabolic process"/>
    <property type="evidence" value="ECO:0007669"/>
    <property type="project" value="TreeGrafter"/>
</dbReference>
<dbReference type="InterPro" id="IPR019775">
    <property type="entry name" value="WD40_repeat_CS"/>
</dbReference>
<dbReference type="AlphaFoldDB" id="A0A9P8A7L3"/>
<dbReference type="Gene3D" id="2.130.10.10">
    <property type="entry name" value="YVTN repeat-like/Quinoprotein amine dehydrogenase"/>
    <property type="match status" value="1"/>
</dbReference>
<evidence type="ECO:0000256" key="8">
    <source>
        <dbReference type="SAM" id="MobiDB-lite"/>
    </source>
</evidence>
<feature type="repeat" description="WD" evidence="7">
    <location>
        <begin position="441"/>
        <end position="482"/>
    </location>
</feature>
<evidence type="ECO:0000256" key="6">
    <source>
        <dbReference type="ARBA" id="ARBA00023306"/>
    </source>
</evidence>
<dbReference type="EMBL" id="JAIFTL010000047">
    <property type="protein sequence ID" value="KAG9325160.1"/>
    <property type="molecule type" value="Genomic_DNA"/>
</dbReference>
<dbReference type="GO" id="GO:0051301">
    <property type="term" value="P:cell division"/>
    <property type="evidence" value="ECO:0007669"/>
    <property type="project" value="UniProtKB-KW"/>
</dbReference>
<dbReference type="InterPro" id="IPR011047">
    <property type="entry name" value="Quinoprotein_ADH-like_sf"/>
</dbReference>
<feature type="region of interest" description="Disordered" evidence="8">
    <location>
        <begin position="695"/>
        <end position="749"/>
    </location>
</feature>
<evidence type="ECO:0000256" key="2">
    <source>
        <dbReference type="ARBA" id="ARBA00022574"/>
    </source>
</evidence>
<evidence type="ECO:0000256" key="1">
    <source>
        <dbReference type="ARBA" id="ARBA00006445"/>
    </source>
</evidence>
<feature type="region of interest" description="Disordered" evidence="8">
    <location>
        <begin position="124"/>
        <end position="175"/>
    </location>
</feature>
<dbReference type="SMART" id="SM00320">
    <property type="entry name" value="WD40"/>
    <property type="match status" value="7"/>
</dbReference>
<dbReference type="InterPro" id="IPR001680">
    <property type="entry name" value="WD40_rpt"/>
</dbReference>
<feature type="domain" description="CDC20/Fizzy WD40" evidence="9">
    <location>
        <begin position="395"/>
        <end position="685"/>
    </location>
</feature>
<keyword evidence="6" id="KW-0131">Cell cycle</keyword>
<keyword evidence="5" id="KW-0498">Mitosis</keyword>
<feature type="compositionally biased region" description="Polar residues" evidence="8">
    <location>
        <begin position="27"/>
        <end position="40"/>
    </location>
</feature>
<comment type="caution">
    <text evidence="10">The sequence shown here is derived from an EMBL/GenBank/DDBJ whole genome shotgun (WGS) entry which is preliminary data.</text>
</comment>
<feature type="repeat" description="WD" evidence="7">
    <location>
        <begin position="524"/>
        <end position="565"/>
    </location>
</feature>
<dbReference type="Pfam" id="PF24807">
    <property type="entry name" value="WD40_CDC20-Fz"/>
    <property type="match status" value="1"/>
</dbReference>
<reference evidence="10" key="1">
    <citation type="submission" date="2021-07" db="EMBL/GenBank/DDBJ databases">
        <title>Draft genome of Mortierella alpina, strain LL118, isolated from an aspen leaf litter sample.</title>
        <authorList>
            <person name="Yang S."/>
            <person name="Vinatzer B.A."/>
        </authorList>
    </citation>
    <scope>NUCLEOTIDE SEQUENCE</scope>
    <source>
        <strain evidence="10">LL118</strain>
    </source>
</reference>
<feature type="repeat" description="WD" evidence="7">
    <location>
        <begin position="654"/>
        <end position="687"/>
    </location>
</feature>
<accession>A0A9P8A7L3</accession>
<dbReference type="PROSITE" id="PS50294">
    <property type="entry name" value="WD_REPEATS_REGION"/>
    <property type="match status" value="3"/>
</dbReference>
<dbReference type="Proteomes" id="UP000717515">
    <property type="component" value="Unassembled WGS sequence"/>
</dbReference>
<dbReference type="PROSITE" id="PS50082">
    <property type="entry name" value="WD_REPEATS_2"/>
    <property type="match status" value="3"/>
</dbReference>
<dbReference type="InterPro" id="IPR015943">
    <property type="entry name" value="WD40/YVTN_repeat-like_dom_sf"/>
</dbReference>
<sequence>MPFRTPEKSRPTSLLSSAPHGSPSAPRRSTISPIKRSTSLLVALKAASNNASPKRAPGTGAPMSGSPVVGGGAVTSATSHLSKEKVRFARQLLSLAGGGSAARSSSNFLKGGASGASRFSASATAGISGTPSPFSSPVLKENTNLGNTSPSKASPSANLNISSNSANKRSGRSGSNDSFSAVVLYDTHIFFATQDENTDTIQQDAAAASKQCKIDYKDDISPTSNGLKTKLEVVTNDYQAGGQSPKKGRKVYLQADRFIPSRTMNSMASAQVQLEIAQRAGSSSSASGSSASSSSSASTSSFRRHLSASVIPLPSQAPPPPLDDAALAYNQQIAEACGISLDRRMLSFNSEAPTLSNLDTTTVRKMYSRHPSFTRSTSNLLLKKRTILPSPEKVLDAPGLMDDYYLNLLDWSCSNMVAIGLDKSVFIWDAESGSVESLVTLPGNTDGIASVSWAYDGLFLAIGTFDGDTQIWDIETKSKVRSMTGHVARVGVLSWDKHILSSGCRDGSIWNHDVRVQNHKVAELLNHTNEVCGLKWRPDGQQLASGGNDNLVNIWDPRSTTPKFTKTNHTAAVKALAWCPWQNNLLASGGGTYDKQIHFWNTHTGARTHTLNTGSQVTSIIWSTEYKEFVSSHGFPDNNLSVYSFPSLSKVTDIKAHESRVLHTAMSPDGQTVATVASDENLKFWKLFERQHKKKDKSRASGSGTTTYCGSGTRGLGYGEDEDDDSGLGSTKGATYKGGKTLSSMTRLR</sequence>
<evidence type="ECO:0000256" key="4">
    <source>
        <dbReference type="ARBA" id="ARBA00022737"/>
    </source>
</evidence>